<feature type="transmembrane region" description="Helical" evidence="1">
    <location>
        <begin position="290"/>
        <end position="316"/>
    </location>
</feature>
<feature type="transmembrane region" description="Helical" evidence="1">
    <location>
        <begin position="203"/>
        <end position="221"/>
    </location>
</feature>
<evidence type="ECO:0000256" key="1">
    <source>
        <dbReference type="SAM" id="Phobius"/>
    </source>
</evidence>
<dbReference type="Pfam" id="PF20153">
    <property type="entry name" value="DUF6535"/>
    <property type="match status" value="1"/>
</dbReference>
<dbReference type="EMBL" id="JAACJM010000052">
    <property type="protein sequence ID" value="KAF5357351.1"/>
    <property type="molecule type" value="Genomic_DNA"/>
</dbReference>
<organism evidence="3 4">
    <name type="scientific">Tetrapyrgos nigripes</name>
    <dbReference type="NCBI Taxonomy" id="182062"/>
    <lineage>
        <taxon>Eukaryota</taxon>
        <taxon>Fungi</taxon>
        <taxon>Dikarya</taxon>
        <taxon>Basidiomycota</taxon>
        <taxon>Agaricomycotina</taxon>
        <taxon>Agaricomycetes</taxon>
        <taxon>Agaricomycetidae</taxon>
        <taxon>Agaricales</taxon>
        <taxon>Marasmiineae</taxon>
        <taxon>Marasmiaceae</taxon>
        <taxon>Tetrapyrgos</taxon>
    </lineage>
</organism>
<dbReference type="Proteomes" id="UP000559256">
    <property type="component" value="Unassembled WGS sequence"/>
</dbReference>
<keyword evidence="1" id="KW-0472">Membrane</keyword>
<comment type="caution">
    <text evidence="3">The sequence shown here is derived from an EMBL/GenBank/DDBJ whole genome shotgun (WGS) entry which is preliminary data.</text>
</comment>
<reference evidence="3 4" key="1">
    <citation type="journal article" date="2020" name="ISME J.">
        <title>Uncovering the hidden diversity of litter-decomposition mechanisms in mushroom-forming fungi.</title>
        <authorList>
            <person name="Floudas D."/>
            <person name="Bentzer J."/>
            <person name="Ahren D."/>
            <person name="Johansson T."/>
            <person name="Persson P."/>
            <person name="Tunlid A."/>
        </authorList>
    </citation>
    <scope>NUCLEOTIDE SEQUENCE [LARGE SCALE GENOMIC DNA]</scope>
    <source>
        <strain evidence="3 4">CBS 291.85</strain>
    </source>
</reference>
<feature type="transmembrane region" description="Helical" evidence="1">
    <location>
        <begin position="263"/>
        <end position="284"/>
    </location>
</feature>
<keyword evidence="1" id="KW-0812">Transmembrane</keyword>
<name>A0A8H5LH90_9AGAR</name>
<gene>
    <name evidence="3" type="ORF">D9758_005921</name>
</gene>
<keyword evidence="1" id="KW-1133">Transmembrane helix</keyword>
<evidence type="ECO:0000313" key="3">
    <source>
        <dbReference type="EMBL" id="KAF5357351.1"/>
    </source>
</evidence>
<protein>
    <recommendedName>
        <fullName evidence="2">DUF6535 domain-containing protein</fullName>
    </recommendedName>
</protein>
<evidence type="ECO:0000259" key="2">
    <source>
        <dbReference type="Pfam" id="PF20153"/>
    </source>
</evidence>
<accession>A0A8H5LH90</accession>
<proteinExistence type="predicted"/>
<dbReference type="InterPro" id="IPR045338">
    <property type="entry name" value="DUF6535"/>
</dbReference>
<dbReference type="AlphaFoldDB" id="A0A8H5LH90"/>
<evidence type="ECO:0000313" key="4">
    <source>
        <dbReference type="Proteomes" id="UP000559256"/>
    </source>
</evidence>
<sequence length="402" mass="45278">MICKMTSSIEKNVFVVSHRDPASDCHCGFGRYNRGSWCSAVKLGFVHVVRAICRPWCEDLEKYFVFYSRGARQEISSRQSLGRVMHLRNCQTLLCSHYRMRKVARNCGISTIGEARRYDEDLLKGWKEDMDGMLLFSALYSVSLTAFIIESYKTLQDDPAQTTVALLSQISQQLSSALNGTSTPLQPSPDFEPPVSAVVCNTLWFLSLALALTCSLLATFVQQWTRDFIHKTNLRPSPVRQAKALAFLYLGLRNFGMHSFVDVIPILLHISLLLFFGGLVPFLLPVNKPLTYLMACVLGIFVAVYCALACIPLLYLDAPYRTPLSAALWRFRNVTRALSTPSQDSHPPDQTLTEAMLEKSLEDSLERDNKAMVFTSSTTRNYYPLSSQSQMLLPIPVQTTHM</sequence>
<feature type="domain" description="DUF6535" evidence="2">
    <location>
        <begin position="114"/>
        <end position="284"/>
    </location>
</feature>
<keyword evidence="4" id="KW-1185">Reference proteome</keyword>
<dbReference type="OrthoDB" id="3221808at2759"/>